<dbReference type="CDD" id="cd02932">
    <property type="entry name" value="OYE_YqiM_FMN"/>
    <property type="match status" value="1"/>
</dbReference>
<dbReference type="Gene3D" id="3.20.20.70">
    <property type="entry name" value="Aldolase class I"/>
    <property type="match status" value="1"/>
</dbReference>
<gene>
    <name evidence="8" type="ORF">BCR32DRAFT_197195</name>
    <name evidence="7" type="ORF">BCR32DRAFT_213822</name>
</gene>
<dbReference type="OrthoDB" id="72788at2759"/>
<evidence type="ECO:0000259" key="6">
    <source>
        <dbReference type="Pfam" id="PF00724"/>
    </source>
</evidence>
<dbReference type="InterPro" id="IPR013785">
    <property type="entry name" value="Aldolase_TIM"/>
</dbReference>
<keyword evidence="9" id="KW-1185">Reference proteome</keyword>
<evidence type="ECO:0000313" key="8">
    <source>
        <dbReference type="EMBL" id="ORX88195.1"/>
    </source>
</evidence>
<keyword evidence="3" id="KW-0288">FMN</keyword>
<keyword evidence="5" id="KW-0560">Oxidoreductase</keyword>
<dbReference type="Proteomes" id="UP000193944">
    <property type="component" value="Unassembled WGS sequence"/>
</dbReference>
<comment type="caution">
    <text evidence="8">The sequence shown here is derived from an EMBL/GenBank/DDBJ whole genome shotgun (WGS) entry which is preliminary data.</text>
</comment>
<reference evidence="8 9" key="2">
    <citation type="submission" date="2016-08" db="EMBL/GenBank/DDBJ databases">
        <title>Pervasive Adenine N6-methylation of Active Genes in Fungi.</title>
        <authorList>
            <consortium name="DOE Joint Genome Institute"/>
            <person name="Mondo S.J."/>
            <person name="Dannebaum R.O."/>
            <person name="Kuo R.C."/>
            <person name="Labutti K."/>
            <person name="Haridas S."/>
            <person name="Kuo A."/>
            <person name="Salamov A."/>
            <person name="Ahrendt S.R."/>
            <person name="Lipzen A."/>
            <person name="Sullivan W."/>
            <person name="Andreopoulos W.B."/>
            <person name="Clum A."/>
            <person name="Lindquist E."/>
            <person name="Daum C."/>
            <person name="Ramamoorthy G.K."/>
            <person name="Gryganskyi A."/>
            <person name="Culley D."/>
            <person name="Magnuson J.K."/>
            <person name="James T.Y."/>
            <person name="O'Malley M.A."/>
            <person name="Stajich J.E."/>
            <person name="Spatafora J.W."/>
            <person name="Visel A."/>
            <person name="Grigoriev I.V."/>
        </authorList>
    </citation>
    <scope>NUCLEOTIDE SEQUENCE [LARGE SCALE GENOMIC DNA]</scope>
    <source>
        <strain evidence="8 9">S4</strain>
    </source>
</reference>
<dbReference type="SUPFAM" id="SSF51395">
    <property type="entry name" value="FMN-linked oxidoreductases"/>
    <property type="match status" value="1"/>
</dbReference>
<dbReference type="EMBL" id="MCFG01000001">
    <property type="protein sequence ID" value="ORX88195.1"/>
    <property type="molecule type" value="Genomic_DNA"/>
</dbReference>
<dbReference type="EMBL" id="MCFG01000668">
    <property type="protein sequence ID" value="ORX63243.1"/>
    <property type="molecule type" value="Genomic_DNA"/>
</dbReference>
<evidence type="ECO:0000256" key="5">
    <source>
        <dbReference type="ARBA" id="ARBA00023002"/>
    </source>
</evidence>
<dbReference type="InterPro" id="IPR044152">
    <property type="entry name" value="YqjM-like"/>
</dbReference>
<feature type="domain" description="NADH:flavin oxidoreductase/NADH oxidase N-terminal" evidence="6">
    <location>
        <begin position="15"/>
        <end position="357"/>
    </location>
</feature>
<dbReference type="PANTHER" id="PTHR43303">
    <property type="entry name" value="NADPH DEHYDROGENASE C23G7.10C-RELATED"/>
    <property type="match status" value="1"/>
</dbReference>
<reference evidence="8 9" key="1">
    <citation type="submission" date="2016-08" db="EMBL/GenBank/DDBJ databases">
        <title>A Parts List for Fungal Cellulosomes Revealed by Comparative Genomics.</title>
        <authorList>
            <consortium name="DOE Joint Genome Institute"/>
            <person name="Haitjema C.H."/>
            <person name="Gilmore S.P."/>
            <person name="Henske J.K."/>
            <person name="Solomon K.V."/>
            <person name="De Groot R."/>
            <person name="Kuo A."/>
            <person name="Mondo S.J."/>
            <person name="Salamov A.A."/>
            <person name="Labutti K."/>
            <person name="Zhao Z."/>
            <person name="Chiniquy J."/>
            <person name="Barry K."/>
            <person name="Brewer H.M."/>
            <person name="Purvine S.O."/>
            <person name="Wright A.T."/>
            <person name="Boxma B."/>
            <person name="Van Alen T."/>
            <person name="Hackstein J.H."/>
            <person name="Baker S.E."/>
            <person name="Grigoriev I.V."/>
            <person name="O'Malley M.A."/>
        </authorList>
    </citation>
    <scope>NUCLEOTIDE SEQUENCE [LARGE SCALE GENOMIC DNA]</scope>
    <source>
        <strain evidence="8 9">S4</strain>
    </source>
</reference>
<dbReference type="InterPro" id="IPR001155">
    <property type="entry name" value="OxRdtase_FMN_N"/>
</dbReference>
<accession>A0A1Y1XRB2</accession>
<evidence type="ECO:0000256" key="1">
    <source>
        <dbReference type="ARBA" id="ARBA00001917"/>
    </source>
</evidence>
<dbReference type="Pfam" id="PF00724">
    <property type="entry name" value="Oxidored_FMN"/>
    <property type="match status" value="1"/>
</dbReference>
<dbReference type="STRING" id="1754192.A0A1Y1XRB2"/>
<proteinExistence type="predicted"/>
<protein>
    <submittedName>
        <fullName evidence="8">Putative oxidoreductase</fullName>
    </submittedName>
</protein>
<organism evidence="8 9">
    <name type="scientific">Anaeromyces robustus</name>
    <dbReference type="NCBI Taxonomy" id="1754192"/>
    <lineage>
        <taxon>Eukaryota</taxon>
        <taxon>Fungi</taxon>
        <taxon>Fungi incertae sedis</taxon>
        <taxon>Chytridiomycota</taxon>
        <taxon>Chytridiomycota incertae sedis</taxon>
        <taxon>Neocallimastigomycetes</taxon>
        <taxon>Neocallimastigales</taxon>
        <taxon>Neocallimastigaceae</taxon>
        <taxon>Anaeromyces</taxon>
    </lineage>
</organism>
<comment type="cofactor">
    <cofactor evidence="1">
        <name>FMN</name>
        <dbReference type="ChEBI" id="CHEBI:58210"/>
    </cofactor>
</comment>
<evidence type="ECO:0000313" key="7">
    <source>
        <dbReference type="EMBL" id="ORX63243.1"/>
    </source>
</evidence>
<evidence type="ECO:0000256" key="3">
    <source>
        <dbReference type="ARBA" id="ARBA00022643"/>
    </source>
</evidence>
<dbReference type="GO" id="GO:0010181">
    <property type="term" value="F:FMN binding"/>
    <property type="evidence" value="ECO:0007669"/>
    <property type="project" value="InterPro"/>
</dbReference>
<name>A0A1Y1XRB2_9FUNG</name>
<keyword evidence="4" id="KW-0521">NADP</keyword>
<evidence type="ECO:0000256" key="2">
    <source>
        <dbReference type="ARBA" id="ARBA00022630"/>
    </source>
</evidence>
<dbReference type="AlphaFoldDB" id="A0A1Y1XRB2"/>
<evidence type="ECO:0000256" key="4">
    <source>
        <dbReference type="ARBA" id="ARBA00022857"/>
    </source>
</evidence>
<evidence type="ECO:0000313" key="9">
    <source>
        <dbReference type="Proteomes" id="UP000193944"/>
    </source>
</evidence>
<dbReference type="PANTHER" id="PTHR43303:SF4">
    <property type="entry name" value="NADPH DEHYDROGENASE C23G7.10C-RELATED"/>
    <property type="match status" value="1"/>
</dbReference>
<keyword evidence="2" id="KW-0285">Flavoprotein</keyword>
<dbReference type="GO" id="GO:0003959">
    <property type="term" value="F:NADPH dehydrogenase activity"/>
    <property type="evidence" value="ECO:0007669"/>
    <property type="project" value="InterPro"/>
</dbReference>
<dbReference type="GO" id="GO:0050661">
    <property type="term" value="F:NADP binding"/>
    <property type="evidence" value="ECO:0007669"/>
    <property type="project" value="InterPro"/>
</dbReference>
<sequence>MTKAGAAVDPNNEVKLFKPITIKNITVKNRIFLAPMCMFSAGHDGKPNSMHFVHYGTLAQRGVGLIVIEATAVQDIGRITPYDLGLWNDEQTEYFKPMVNFMHYHGAVVGVQLAHAGRKASDSSPFLRRKGMSSNEEHGWPDKIVGPSAIALNEDFVKPIELSKEQIKKLVEDFGEAARRANEAGIDVIEIHAAHGYLIHQFLSPISNHRTDEYGGSFENRIRFCLEIIESVKSKWPKEKPIFVRFSATDYIENGWNVEETSKICSIIKKMGIDLVDCSSGAISPEQKLPPLVPGYQVPFAKEVKKNNPDLLVSAVGLILDGPQAEEILQNGSADVITIGRPCLRDTSTVLNWAKQLNVDVQWPTQYRVSKLSSSKKF</sequence>